<evidence type="ECO:0000313" key="1">
    <source>
        <dbReference type="EMBL" id="CAB3392167.1"/>
    </source>
</evidence>
<dbReference type="AlphaFoldDB" id="A0A6F9E359"/>
<name>A0A6F9E359_9BACL</name>
<proteinExistence type="predicted"/>
<dbReference type="EMBL" id="LR792683">
    <property type="protein sequence ID" value="CAB3392167.1"/>
    <property type="molecule type" value="Genomic_DNA"/>
</dbReference>
<organism evidence="1 2">
    <name type="scientific">Kyrpidia spormannii</name>
    <dbReference type="NCBI Taxonomy" id="2055160"/>
    <lineage>
        <taxon>Bacteria</taxon>
        <taxon>Bacillati</taxon>
        <taxon>Bacillota</taxon>
        <taxon>Bacilli</taxon>
        <taxon>Bacillales</taxon>
        <taxon>Alicyclobacillaceae</taxon>
        <taxon>Kyrpidia</taxon>
    </lineage>
</organism>
<protein>
    <submittedName>
        <fullName evidence="1">Uncharacterized protein</fullName>
    </submittedName>
</protein>
<reference evidence="1 2" key="1">
    <citation type="submission" date="2020-04" db="EMBL/GenBank/DDBJ databases">
        <authorList>
            <person name="Hogendoorn C."/>
        </authorList>
    </citation>
    <scope>NUCLEOTIDE SEQUENCE [LARGE SCALE GENOMIC DNA]</scope>
    <source>
        <strain evidence="1">COOX1</strain>
    </source>
</reference>
<evidence type="ECO:0000313" key="2">
    <source>
        <dbReference type="Proteomes" id="UP000502196"/>
    </source>
</evidence>
<sequence length="72" mass="8450">MYYWLRKLRTNEKPQNPSLSVFPQWLPVEIDEKPIDLETPLLIRVNHVVVEVRSGCQSEWLADVVRALTTQC</sequence>
<accession>A0A6F9E359</accession>
<dbReference type="Proteomes" id="UP000502196">
    <property type="component" value="Chromosome"/>
</dbReference>
<gene>
    <name evidence="1" type="ORF">COOX1_1275</name>
</gene>